<proteinExistence type="predicted"/>
<dbReference type="Gene3D" id="3.90.1150.10">
    <property type="entry name" value="Aspartate Aminotransferase, domain 1"/>
    <property type="match status" value="1"/>
</dbReference>
<dbReference type="STRING" id="696762.PFRI_33870"/>
<dbReference type="EC" id="4.3.2.-" evidence="2"/>
<sequence>MPTLPDFRLETHFSKWEFKARYHMTASDAESMSLPDLLAMASPEDRAGFESMWLGYTETYGAPDLREAIAGTFMRQSADDILCFAGASEGIFAANTVLLEKDSHAIVVTPNYQSHETMPLAICEVTGVPLDPNDNWSLDIDRIAAAIRPNTKLVTINFPHNPTGAILPLERYRALIALCRTHGIYILHDEIFNGLGASDAEHLPYIADEYERGLSLGVMSKSYGLPGLRVGWIACQDREVLSKMERLKHYLSICNSGPSERLTMIALNNREKILARNCAIVDENLPKWDAFFARHSDLFEWQRPDGACMGFPRYKGSDGVEAFCASLVEESGVLFLPSTIYSSELGPTPTDRFRLGFGRRNLDEGIAALDAHLMKNK</sequence>
<dbReference type="SUPFAM" id="SSF53383">
    <property type="entry name" value="PLP-dependent transferases"/>
    <property type="match status" value="1"/>
</dbReference>
<keyword evidence="3" id="KW-1185">Reference proteome</keyword>
<organism evidence="2 3">
    <name type="scientific">Planktotalea frisia</name>
    <dbReference type="NCBI Taxonomy" id="696762"/>
    <lineage>
        <taxon>Bacteria</taxon>
        <taxon>Pseudomonadati</taxon>
        <taxon>Pseudomonadota</taxon>
        <taxon>Alphaproteobacteria</taxon>
        <taxon>Rhodobacterales</taxon>
        <taxon>Paracoccaceae</taxon>
        <taxon>Planktotalea</taxon>
    </lineage>
</organism>
<reference evidence="2 3" key="1">
    <citation type="submission" date="2016-10" db="EMBL/GenBank/DDBJ databases">
        <title>Genome sequence of Planktotalea frisia SH6-1.</title>
        <authorList>
            <person name="Poehlein A."/>
            <person name="Bakenhus I."/>
            <person name="Voget S."/>
            <person name="Brinkhoff T."/>
            <person name="Simon M."/>
        </authorList>
    </citation>
    <scope>NUCLEOTIDE SEQUENCE [LARGE SCALE GENOMIC DNA]</scope>
    <source>
        <strain evidence="2 3">SH6-1</strain>
    </source>
</reference>
<dbReference type="InterPro" id="IPR015422">
    <property type="entry name" value="PyrdxlP-dep_Trfase_small"/>
</dbReference>
<dbReference type="Gene3D" id="3.40.640.10">
    <property type="entry name" value="Type I PLP-dependent aspartate aminotransferase-like (Major domain)"/>
    <property type="match status" value="1"/>
</dbReference>
<evidence type="ECO:0000313" key="3">
    <source>
        <dbReference type="Proteomes" id="UP000184514"/>
    </source>
</evidence>
<dbReference type="GO" id="GO:0030170">
    <property type="term" value="F:pyridoxal phosphate binding"/>
    <property type="evidence" value="ECO:0007669"/>
    <property type="project" value="InterPro"/>
</dbReference>
<dbReference type="RefSeq" id="WP_072631892.1">
    <property type="nucleotide sequence ID" value="NZ_MLCB01000185.1"/>
</dbReference>
<dbReference type="Proteomes" id="UP000184514">
    <property type="component" value="Unassembled WGS sequence"/>
</dbReference>
<evidence type="ECO:0000313" key="2">
    <source>
        <dbReference type="EMBL" id="OJI92382.1"/>
    </source>
</evidence>
<dbReference type="InterPro" id="IPR015424">
    <property type="entry name" value="PyrdxlP-dep_Trfase"/>
</dbReference>
<protein>
    <submittedName>
        <fullName evidence="2">Capreomycidine synthase</fullName>
        <ecNumber evidence="2">4.3.2.-</ecNumber>
    </submittedName>
</protein>
<feature type="domain" description="Aminotransferase class I/classII large" evidence="1">
    <location>
        <begin position="47"/>
        <end position="357"/>
    </location>
</feature>
<keyword evidence="2" id="KW-0456">Lyase</keyword>
<gene>
    <name evidence="2" type="primary">vioD_2</name>
    <name evidence="2" type="ORF">PFRI_33870</name>
</gene>
<dbReference type="GO" id="GO:0016829">
    <property type="term" value="F:lyase activity"/>
    <property type="evidence" value="ECO:0007669"/>
    <property type="project" value="UniProtKB-KW"/>
</dbReference>
<comment type="caution">
    <text evidence="2">The sequence shown here is derived from an EMBL/GenBank/DDBJ whole genome shotgun (WGS) entry which is preliminary data.</text>
</comment>
<dbReference type="PANTHER" id="PTHR43510">
    <property type="entry name" value="AMINOTRANSFERASE FUNCTION, HYPOTHETICAL (EUROFUNG)"/>
    <property type="match status" value="1"/>
</dbReference>
<dbReference type="AlphaFoldDB" id="A0A1L9NT57"/>
<dbReference type="EMBL" id="MLCB01000185">
    <property type="protein sequence ID" value="OJI92382.1"/>
    <property type="molecule type" value="Genomic_DNA"/>
</dbReference>
<dbReference type="OrthoDB" id="9803354at2"/>
<dbReference type="PANTHER" id="PTHR43510:SF1">
    <property type="entry name" value="AMINOTRANSFERASE FUNCTION, HYPOTHETICAL (EUROFUNG)"/>
    <property type="match status" value="1"/>
</dbReference>
<evidence type="ECO:0000259" key="1">
    <source>
        <dbReference type="Pfam" id="PF00155"/>
    </source>
</evidence>
<name>A0A1L9NT57_9RHOB</name>
<dbReference type="CDD" id="cd00609">
    <property type="entry name" value="AAT_like"/>
    <property type="match status" value="1"/>
</dbReference>
<dbReference type="Pfam" id="PF00155">
    <property type="entry name" value="Aminotran_1_2"/>
    <property type="match status" value="1"/>
</dbReference>
<dbReference type="InterPro" id="IPR015421">
    <property type="entry name" value="PyrdxlP-dep_Trfase_major"/>
</dbReference>
<accession>A0A1L9NT57</accession>
<dbReference type="InterPro" id="IPR004839">
    <property type="entry name" value="Aminotransferase_I/II_large"/>
</dbReference>